<dbReference type="SUPFAM" id="SSF81296">
    <property type="entry name" value="E set domains"/>
    <property type="match status" value="1"/>
</dbReference>
<dbReference type="Gene3D" id="2.60.40.340">
    <property type="entry name" value="Rel homology domain (RHD), DNA-binding domain"/>
    <property type="match status" value="1"/>
</dbReference>
<dbReference type="InterPro" id="IPR008967">
    <property type="entry name" value="p53-like_TF_DNA-bd_sf"/>
</dbReference>
<dbReference type="Pfam" id="PF16179">
    <property type="entry name" value="RHD_dimer"/>
    <property type="match status" value="1"/>
</dbReference>
<dbReference type="RefSeq" id="XP_017872684.1">
    <property type="nucleotide sequence ID" value="XM_018017195.1"/>
</dbReference>
<comment type="subcellular location">
    <subcellularLocation>
        <location evidence="2">Cytoplasm</location>
    </subcellularLocation>
    <subcellularLocation>
        <location evidence="1">Nucleus</location>
    </subcellularLocation>
</comment>
<proteinExistence type="predicted"/>
<keyword evidence="4" id="KW-0597">Phosphoprotein</keyword>
<feature type="compositionally biased region" description="Low complexity" evidence="9">
    <location>
        <begin position="91"/>
        <end position="126"/>
    </location>
</feature>
<dbReference type="InterPro" id="IPR037059">
    <property type="entry name" value="RHD_DNA_bind_dom_sf"/>
</dbReference>
<evidence type="ECO:0000256" key="2">
    <source>
        <dbReference type="ARBA" id="ARBA00004496"/>
    </source>
</evidence>
<reference evidence="12" key="1">
    <citation type="submission" date="2025-08" db="UniProtKB">
        <authorList>
            <consortium name="RefSeq"/>
        </authorList>
    </citation>
    <scope>IDENTIFICATION</scope>
    <source>
        <tissue evidence="12">Whole organism</tissue>
    </source>
</reference>
<dbReference type="SUPFAM" id="SSF81995">
    <property type="entry name" value="beta-sandwich domain of Sec23/24"/>
    <property type="match status" value="1"/>
</dbReference>
<keyword evidence="7" id="KW-0804">Transcription</keyword>
<keyword evidence="11" id="KW-1185">Reference proteome</keyword>
<sequence>MRMTMSTNSTMSPRIHRKGFRIPSKRQPGKGLPGKLHTIARTGPGKLVPGKRIPQRPHPPPCDNSNDSGLGFDQHTELRNGTAPVAVDARSSNPSSSSSSSSSNSSSCSSSSSTSNSSSSSGISASGQHSNLIVNSVTAGAASSSSLQQQQHHQPQQQQQQQQQQQHPHQQQHQQQQQHSPQQHLIRAIPVSRFIGTRAVTRVANKRQPTTPLNSIASSNDSHVQLEIVSQPEQQHRARYQTEGSRGAVKDRSGNGFPIVRLTGYDKPAVLQVFIGTDIGRVAPHMFYQACKVAGKNSTQCNEKKVDGTMVIEIDFKPETDMTITCDCVGILKERNVDVEHRFPEHLAQKNKKKSTRCRMVFRTQLTRDDGSTETLQVCSNPIICTQPPGVPEICKKSLNSCPVDGGLELFIIGKNFLKDTHVVFQETYDSVNADDPATELVGRQQLIAGTSALWEQSVLPDKEYLHQTHLICTVPPYLHQNILKPVSVQVSIISSGKKSEPHTFTYTPKGSYTTLAAASTLSSTMHSQGIYLLTISI</sequence>
<dbReference type="InterPro" id="IPR032397">
    <property type="entry name" value="RHD_dimer"/>
</dbReference>
<dbReference type="CDD" id="cd07882">
    <property type="entry name" value="RHD-n_TonEBP"/>
    <property type="match status" value="1"/>
</dbReference>
<evidence type="ECO:0000256" key="7">
    <source>
        <dbReference type="ARBA" id="ARBA00023163"/>
    </source>
</evidence>
<evidence type="ECO:0000256" key="5">
    <source>
        <dbReference type="ARBA" id="ARBA00023015"/>
    </source>
</evidence>
<dbReference type="InterPro" id="IPR015646">
    <property type="entry name" value="NFAT5_RHD_DNA-bd"/>
</dbReference>
<accession>A0ABM1PZP8</accession>
<evidence type="ECO:0000256" key="4">
    <source>
        <dbReference type="ARBA" id="ARBA00022553"/>
    </source>
</evidence>
<evidence type="ECO:0000256" key="9">
    <source>
        <dbReference type="SAM" id="MobiDB-lite"/>
    </source>
</evidence>
<dbReference type="InterPro" id="IPR011539">
    <property type="entry name" value="RHD_DNA_bind_dom"/>
</dbReference>
<dbReference type="InterPro" id="IPR014756">
    <property type="entry name" value="Ig_E-set"/>
</dbReference>
<dbReference type="InterPro" id="IPR002909">
    <property type="entry name" value="IPT_dom"/>
</dbReference>
<keyword evidence="5" id="KW-0805">Transcription regulation</keyword>
<feature type="compositionally biased region" description="Low complexity" evidence="9">
    <location>
        <begin position="148"/>
        <end position="183"/>
    </location>
</feature>
<dbReference type="Proteomes" id="UP000694904">
    <property type="component" value="Unplaced"/>
</dbReference>
<dbReference type="Pfam" id="PF00554">
    <property type="entry name" value="RHD_DNA_bind"/>
    <property type="match status" value="1"/>
</dbReference>
<keyword evidence="6" id="KW-0238">DNA-binding</keyword>
<dbReference type="InterPro" id="IPR013783">
    <property type="entry name" value="Ig-like_fold"/>
</dbReference>
<feature type="compositionally biased region" description="Low complexity" evidence="9">
    <location>
        <begin position="1"/>
        <end position="12"/>
    </location>
</feature>
<dbReference type="PRINTS" id="PR01789">
    <property type="entry name" value="NUCFACTORATC"/>
</dbReference>
<dbReference type="PANTHER" id="PTHR12533:SF7">
    <property type="entry name" value="NFAT NUCLEAR FACTOR, ISOFORM B"/>
    <property type="match status" value="1"/>
</dbReference>
<evidence type="ECO:0000256" key="6">
    <source>
        <dbReference type="ARBA" id="ARBA00023125"/>
    </source>
</evidence>
<organism evidence="11 12">
    <name type="scientific">Drosophila arizonae</name>
    <name type="common">Fruit fly</name>
    <dbReference type="NCBI Taxonomy" id="7263"/>
    <lineage>
        <taxon>Eukaryota</taxon>
        <taxon>Metazoa</taxon>
        <taxon>Ecdysozoa</taxon>
        <taxon>Arthropoda</taxon>
        <taxon>Hexapoda</taxon>
        <taxon>Insecta</taxon>
        <taxon>Pterygota</taxon>
        <taxon>Neoptera</taxon>
        <taxon>Endopterygota</taxon>
        <taxon>Diptera</taxon>
        <taxon>Brachycera</taxon>
        <taxon>Muscomorpha</taxon>
        <taxon>Ephydroidea</taxon>
        <taxon>Drosophilidae</taxon>
        <taxon>Drosophila</taxon>
    </lineage>
</organism>
<evidence type="ECO:0000256" key="1">
    <source>
        <dbReference type="ARBA" id="ARBA00004123"/>
    </source>
</evidence>
<evidence type="ECO:0000313" key="12">
    <source>
        <dbReference type="RefSeq" id="XP_017872684.1"/>
    </source>
</evidence>
<evidence type="ECO:0000259" key="10">
    <source>
        <dbReference type="PROSITE" id="PS50254"/>
    </source>
</evidence>
<dbReference type="PANTHER" id="PTHR12533">
    <property type="entry name" value="NFAT"/>
    <property type="match status" value="1"/>
</dbReference>
<dbReference type="InterPro" id="IPR008366">
    <property type="entry name" value="NFAT"/>
</dbReference>
<evidence type="ECO:0000256" key="3">
    <source>
        <dbReference type="ARBA" id="ARBA00022490"/>
    </source>
</evidence>
<feature type="region of interest" description="Disordered" evidence="9">
    <location>
        <begin position="1"/>
        <end position="127"/>
    </location>
</feature>
<evidence type="ECO:0000313" key="11">
    <source>
        <dbReference type="Proteomes" id="UP000694904"/>
    </source>
</evidence>
<name>A0ABM1PZP8_DROAR</name>
<gene>
    <name evidence="12" type="primary">LOC108620289</name>
</gene>
<feature type="compositionally biased region" description="Basic residues" evidence="9">
    <location>
        <begin position="14"/>
        <end position="28"/>
    </location>
</feature>
<dbReference type="GeneID" id="108620289"/>
<feature type="region of interest" description="Disordered" evidence="9">
    <location>
        <begin position="139"/>
        <end position="183"/>
    </location>
</feature>
<protein>
    <submittedName>
        <fullName evidence="12">Nuclear factor of activated T-cells, cytoplasmic 1-like</fullName>
    </submittedName>
</protein>
<keyword evidence="3" id="KW-0963">Cytoplasm</keyword>
<evidence type="ECO:0000256" key="8">
    <source>
        <dbReference type="ARBA" id="ARBA00023242"/>
    </source>
</evidence>
<keyword evidence="8" id="KW-0539">Nucleus</keyword>
<dbReference type="Gene3D" id="2.60.40.10">
    <property type="entry name" value="Immunoglobulins"/>
    <property type="match status" value="1"/>
</dbReference>
<feature type="domain" description="RHD" evidence="10">
    <location>
        <begin position="208"/>
        <end position="390"/>
    </location>
</feature>
<dbReference type="PROSITE" id="PS50254">
    <property type="entry name" value="REL_2"/>
    <property type="match status" value="1"/>
</dbReference>
<dbReference type="SUPFAM" id="SSF49417">
    <property type="entry name" value="p53-like transcription factors"/>
    <property type="match status" value="1"/>
</dbReference>
<dbReference type="SMART" id="SM00429">
    <property type="entry name" value="IPT"/>
    <property type="match status" value="1"/>
</dbReference>